<sequence length="152" mass="16440">MPDRESWRPAASVDTDTPHGFLVIRNDKAAAVCIIDGGKAIGMMGADVNDMTGRRGGYAKLTAERPFDPFTGLSGLHEPEFFFGIVTDDVTAVSLIEPDNSVTPASLRDGTVAVKGSERPFSSGETDHFTFHFRVTLKNGNVLDLPETVRSR</sequence>
<gene>
    <name evidence="1" type="ORF">DMA12_01650</name>
</gene>
<protein>
    <submittedName>
        <fullName evidence="1">Uncharacterized protein</fullName>
    </submittedName>
</protein>
<reference evidence="1 2" key="1">
    <citation type="submission" date="2018-05" db="EMBL/GenBank/DDBJ databases">
        <title>Evolution of GPA BGCs.</title>
        <authorList>
            <person name="Waglechner N."/>
            <person name="Wright G.D."/>
        </authorList>
    </citation>
    <scope>NUCLEOTIDE SEQUENCE [LARGE SCALE GENOMIC DNA]</scope>
    <source>
        <strain evidence="1 2">DSM 5908</strain>
    </source>
</reference>
<evidence type="ECO:0000313" key="2">
    <source>
        <dbReference type="Proteomes" id="UP000286716"/>
    </source>
</evidence>
<comment type="caution">
    <text evidence="1">The sequence shown here is derived from an EMBL/GenBank/DDBJ whole genome shotgun (WGS) entry which is preliminary data.</text>
</comment>
<accession>A0A428X6D1</accession>
<dbReference type="EMBL" id="QHHU01000001">
    <property type="protein sequence ID" value="RSM50871.1"/>
    <property type="molecule type" value="Genomic_DNA"/>
</dbReference>
<dbReference type="AlphaFoldDB" id="A0A428X6D1"/>
<evidence type="ECO:0000313" key="1">
    <source>
        <dbReference type="EMBL" id="RSM50871.1"/>
    </source>
</evidence>
<proteinExistence type="predicted"/>
<dbReference type="Proteomes" id="UP000286716">
    <property type="component" value="Unassembled WGS sequence"/>
</dbReference>
<keyword evidence="2" id="KW-1185">Reference proteome</keyword>
<organism evidence="1 2">
    <name type="scientific">Amycolatopsis balhimycina DSM 5908</name>
    <dbReference type="NCBI Taxonomy" id="1081091"/>
    <lineage>
        <taxon>Bacteria</taxon>
        <taxon>Bacillati</taxon>
        <taxon>Actinomycetota</taxon>
        <taxon>Actinomycetes</taxon>
        <taxon>Pseudonocardiales</taxon>
        <taxon>Pseudonocardiaceae</taxon>
        <taxon>Amycolatopsis</taxon>
    </lineage>
</organism>
<name>A0A428X6D1_AMYBA</name>